<reference evidence="2" key="1">
    <citation type="submission" date="2015-10" db="EMBL/GenBank/DDBJ databases">
        <authorList>
            <person name="Gilbert D.G."/>
        </authorList>
    </citation>
    <scope>NUCLEOTIDE SEQUENCE</scope>
    <source>
        <strain evidence="2">Phyl III-seqv23</strain>
    </source>
</reference>
<dbReference type="AlphaFoldDB" id="A0A0S4UA38"/>
<accession>A0A0S4UA38</accession>
<dbReference type="GO" id="GO:0006313">
    <property type="term" value="P:DNA transposition"/>
    <property type="evidence" value="ECO:0007669"/>
    <property type="project" value="InterPro"/>
</dbReference>
<protein>
    <recommendedName>
        <fullName evidence="1">Transposase IS4-like domain-containing protein</fullName>
    </recommendedName>
</protein>
<dbReference type="InterPro" id="IPR002559">
    <property type="entry name" value="Transposase_11"/>
</dbReference>
<feature type="domain" description="Transposase IS4-like" evidence="1">
    <location>
        <begin position="107"/>
        <end position="173"/>
    </location>
</feature>
<proteinExistence type="predicted"/>
<evidence type="ECO:0000259" key="1">
    <source>
        <dbReference type="Pfam" id="PF01609"/>
    </source>
</evidence>
<dbReference type="GO" id="GO:0004803">
    <property type="term" value="F:transposase activity"/>
    <property type="evidence" value="ECO:0007669"/>
    <property type="project" value="InterPro"/>
</dbReference>
<name>A0A0S4UA38_RALSL</name>
<dbReference type="GO" id="GO:0003677">
    <property type="term" value="F:DNA binding"/>
    <property type="evidence" value="ECO:0007669"/>
    <property type="project" value="InterPro"/>
</dbReference>
<sequence length="184" mass="21730">MKFYKIHVLVFRKWRSYALRCEASWGLKKSERTSSCGSLRRNRAVSLTSIIEGDTFFDATRIFRNTSHPTGVPLSSRCRLPSQCIGPRREFRSRRRAARLASRRRRLCVEEKVRQRGMTPRIARRSIEKNDRLGKHRWVVERTHAWLAGFGKLRIRFERSFDTHLAWLNLACTVICGRFVDQFC</sequence>
<gene>
    <name evidence="2" type="ORF">PSS4_v1_830002</name>
</gene>
<dbReference type="EMBL" id="LN899821">
    <property type="protein sequence ID" value="CUV18927.1"/>
    <property type="molecule type" value="Genomic_DNA"/>
</dbReference>
<dbReference type="Pfam" id="PF01609">
    <property type="entry name" value="DDE_Tnp_1"/>
    <property type="match status" value="1"/>
</dbReference>
<evidence type="ECO:0000313" key="2">
    <source>
        <dbReference type="EMBL" id="CUV18927.1"/>
    </source>
</evidence>
<organism evidence="2">
    <name type="scientific">Ralstonia solanacearum</name>
    <name type="common">Pseudomonas solanacearum</name>
    <dbReference type="NCBI Taxonomy" id="305"/>
    <lineage>
        <taxon>Bacteria</taxon>
        <taxon>Pseudomonadati</taxon>
        <taxon>Pseudomonadota</taxon>
        <taxon>Betaproteobacteria</taxon>
        <taxon>Burkholderiales</taxon>
        <taxon>Burkholderiaceae</taxon>
        <taxon>Ralstonia</taxon>
        <taxon>Ralstonia solanacearum species complex</taxon>
    </lineage>
</organism>